<keyword evidence="4" id="KW-1015">Disulfide bond</keyword>
<dbReference type="STRING" id="530584.SAMN05421630_107314"/>
<evidence type="ECO:0000256" key="6">
    <source>
        <dbReference type="NCBIfam" id="TIGR01068"/>
    </source>
</evidence>
<evidence type="ECO:0000313" key="8">
    <source>
        <dbReference type="EMBL" id="SDD32940.1"/>
    </source>
</evidence>
<dbReference type="PANTHER" id="PTHR45663:SF11">
    <property type="entry name" value="GEO12009P1"/>
    <property type="match status" value="1"/>
</dbReference>
<dbReference type="PRINTS" id="PR00421">
    <property type="entry name" value="THIOREDOXIN"/>
</dbReference>
<dbReference type="FunFam" id="3.40.30.10:FF:000001">
    <property type="entry name" value="Thioredoxin"/>
    <property type="match status" value="1"/>
</dbReference>
<evidence type="ECO:0000256" key="5">
    <source>
        <dbReference type="ARBA" id="ARBA00023284"/>
    </source>
</evidence>
<protein>
    <recommendedName>
        <fullName evidence="6 7">Thioredoxin</fullName>
    </recommendedName>
</protein>
<keyword evidence="9" id="KW-1185">Reference proteome</keyword>
<dbReference type="Gene3D" id="3.40.30.10">
    <property type="entry name" value="Glutaredoxin"/>
    <property type="match status" value="1"/>
</dbReference>
<dbReference type="InterPro" id="IPR013766">
    <property type="entry name" value="Thioredoxin_domain"/>
</dbReference>
<gene>
    <name evidence="8" type="ORF">SAMN05421630_107314</name>
</gene>
<keyword evidence="2" id="KW-0813">Transport</keyword>
<keyword evidence="3" id="KW-0249">Electron transport</keyword>
<dbReference type="EMBL" id="FMZE01000007">
    <property type="protein sequence ID" value="SDD32940.1"/>
    <property type="molecule type" value="Genomic_DNA"/>
</dbReference>
<name>A0A222VV55_9PSEU</name>
<dbReference type="GO" id="GO:0005829">
    <property type="term" value="C:cytosol"/>
    <property type="evidence" value="ECO:0007669"/>
    <property type="project" value="TreeGrafter"/>
</dbReference>
<dbReference type="PANTHER" id="PTHR45663">
    <property type="entry name" value="GEO12009P1"/>
    <property type="match status" value="1"/>
</dbReference>
<dbReference type="KEGG" id="pmad:BAY61_24255"/>
<reference evidence="8 9" key="1">
    <citation type="submission" date="2016-10" db="EMBL/GenBank/DDBJ databases">
        <authorList>
            <person name="de Groot N.N."/>
        </authorList>
    </citation>
    <scope>NUCLEOTIDE SEQUENCE [LARGE SCALE GENOMIC DNA]</scope>
    <source>
        <strain evidence="8 9">CGMCC 4.5506</strain>
    </source>
</reference>
<dbReference type="GO" id="GO:0045454">
    <property type="term" value="P:cell redox homeostasis"/>
    <property type="evidence" value="ECO:0007669"/>
    <property type="project" value="TreeGrafter"/>
</dbReference>
<dbReference type="PIRSF" id="PIRSF000077">
    <property type="entry name" value="Thioredoxin"/>
    <property type="match status" value="1"/>
</dbReference>
<dbReference type="PROSITE" id="PS51352">
    <property type="entry name" value="THIOREDOXIN_2"/>
    <property type="match status" value="1"/>
</dbReference>
<dbReference type="SUPFAM" id="SSF52833">
    <property type="entry name" value="Thioredoxin-like"/>
    <property type="match status" value="1"/>
</dbReference>
<dbReference type="GO" id="GO:0015035">
    <property type="term" value="F:protein-disulfide reductase activity"/>
    <property type="evidence" value="ECO:0007669"/>
    <property type="project" value="UniProtKB-UniRule"/>
</dbReference>
<accession>A0A222VV55</accession>
<dbReference type="AlphaFoldDB" id="A0A222VV55"/>
<dbReference type="InterPro" id="IPR036249">
    <property type="entry name" value="Thioredoxin-like_sf"/>
</dbReference>
<evidence type="ECO:0000256" key="7">
    <source>
        <dbReference type="PIRNR" id="PIRNR000077"/>
    </source>
</evidence>
<sequence>MTLADVPGQLTVVTDDTFERDVLRHEKPVLVDFWAEWCPPCRILAPILAEIAHERADVLTIRKLNTDENPRTTRDYQVMSAPTLMLFREGSPIRMLVGSRPKTRLLAELDDALR</sequence>
<dbReference type="CDD" id="cd02947">
    <property type="entry name" value="TRX_family"/>
    <property type="match status" value="1"/>
</dbReference>
<dbReference type="PROSITE" id="PS00194">
    <property type="entry name" value="THIOREDOXIN_1"/>
    <property type="match status" value="1"/>
</dbReference>
<evidence type="ECO:0000256" key="4">
    <source>
        <dbReference type="ARBA" id="ARBA00023157"/>
    </source>
</evidence>
<dbReference type="Pfam" id="PF00085">
    <property type="entry name" value="Thioredoxin"/>
    <property type="match status" value="1"/>
</dbReference>
<proteinExistence type="inferred from homology"/>
<dbReference type="Proteomes" id="UP000199494">
    <property type="component" value="Unassembled WGS sequence"/>
</dbReference>
<evidence type="ECO:0000313" key="9">
    <source>
        <dbReference type="Proteomes" id="UP000199494"/>
    </source>
</evidence>
<organism evidence="8 9">
    <name type="scientific">Prauserella marina</name>
    <dbReference type="NCBI Taxonomy" id="530584"/>
    <lineage>
        <taxon>Bacteria</taxon>
        <taxon>Bacillati</taxon>
        <taxon>Actinomycetota</taxon>
        <taxon>Actinomycetes</taxon>
        <taxon>Pseudonocardiales</taxon>
        <taxon>Pseudonocardiaceae</taxon>
        <taxon>Prauserella</taxon>
    </lineage>
</organism>
<evidence type="ECO:0000256" key="2">
    <source>
        <dbReference type="ARBA" id="ARBA00022448"/>
    </source>
</evidence>
<dbReference type="OrthoDB" id="9790390at2"/>
<keyword evidence="5" id="KW-0676">Redox-active center</keyword>
<comment type="similarity">
    <text evidence="1 7">Belongs to the thioredoxin family.</text>
</comment>
<dbReference type="InterPro" id="IPR017937">
    <property type="entry name" value="Thioredoxin_CS"/>
</dbReference>
<evidence type="ECO:0000256" key="3">
    <source>
        <dbReference type="ARBA" id="ARBA00022982"/>
    </source>
</evidence>
<dbReference type="NCBIfam" id="TIGR01068">
    <property type="entry name" value="thioredoxin"/>
    <property type="match status" value="1"/>
</dbReference>
<dbReference type="InterPro" id="IPR005746">
    <property type="entry name" value="Thioredoxin"/>
</dbReference>
<dbReference type="RefSeq" id="WP_091807245.1">
    <property type="nucleotide sequence ID" value="NZ_CP016353.1"/>
</dbReference>
<evidence type="ECO:0000256" key="1">
    <source>
        <dbReference type="ARBA" id="ARBA00008987"/>
    </source>
</evidence>